<comment type="caution">
    <text evidence="1">The sequence shown here is derived from an EMBL/GenBank/DDBJ whole genome shotgun (WGS) entry which is preliminary data.</text>
</comment>
<name>A0ABS8WLE9_DATST</name>
<gene>
    <name evidence="1" type="ORF">HAX54_050445</name>
</gene>
<sequence>VPPRCTVTYGKSIGGMASNGIRVKDAIQDFLTWMVTKRLVEREKYLVQSS</sequence>
<dbReference type="Proteomes" id="UP000823775">
    <property type="component" value="Unassembled WGS sequence"/>
</dbReference>
<feature type="non-terminal residue" evidence="1">
    <location>
        <position position="1"/>
    </location>
</feature>
<keyword evidence="2" id="KW-1185">Reference proteome</keyword>
<accession>A0ABS8WLE9</accession>
<proteinExistence type="predicted"/>
<reference evidence="1 2" key="1">
    <citation type="journal article" date="2021" name="BMC Genomics">
        <title>Datura genome reveals duplications of psychoactive alkaloid biosynthetic genes and high mutation rate following tissue culture.</title>
        <authorList>
            <person name="Rajewski A."/>
            <person name="Carter-House D."/>
            <person name="Stajich J."/>
            <person name="Litt A."/>
        </authorList>
    </citation>
    <scope>NUCLEOTIDE SEQUENCE [LARGE SCALE GENOMIC DNA]</scope>
    <source>
        <strain evidence="1">AR-01</strain>
    </source>
</reference>
<protein>
    <submittedName>
        <fullName evidence="1">Uncharacterized protein</fullName>
    </submittedName>
</protein>
<organism evidence="1 2">
    <name type="scientific">Datura stramonium</name>
    <name type="common">Jimsonweed</name>
    <name type="synonym">Common thornapple</name>
    <dbReference type="NCBI Taxonomy" id="4076"/>
    <lineage>
        <taxon>Eukaryota</taxon>
        <taxon>Viridiplantae</taxon>
        <taxon>Streptophyta</taxon>
        <taxon>Embryophyta</taxon>
        <taxon>Tracheophyta</taxon>
        <taxon>Spermatophyta</taxon>
        <taxon>Magnoliopsida</taxon>
        <taxon>eudicotyledons</taxon>
        <taxon>Gunneridae</taxon>
        <taxon>Pentapetalae</taxon>
        <taxon>asterids</taxon>
        <taxon>lamiids</taxon>
        <taxon>Solanales</taxon>
        <taxon>Solanaceae</taxon>
        <taxon>Solanoideae</taxon>
        <taxon>Datureae</taxon>
        <taxon>Datura</taxon>
    </lineage>
</organism>
<dbReference type="EMBL" id="JACEIK010008806">
    <property type="protein sequence ID" value="MCE3051653.1"/>
    <property type="molecule type" value="Genomic_DNA"/>
</dbReference>
<evidence type="ECO:0000313" key="2">
    <source>
        <dbReference type="Proteomes" id="UP000823775"/>
    </source>
</evidence>
<evidence type="ECO:0000313" key="1">
    <source>
        <dbReference type="EMBL" id="MCE3051653.1"/>
    </source>
</evidence>